<reference evidence="2" key="1">
    <citation type="submission" date="2016-10" db="EMBL/GenBank/DDBJ databases">
        <authorList>
            <person name="Varghese N."/>
            <person name="Submissions S."/>
        </authorList>
    </citation>
    <scope>NUCLEOTIDE SEQUENCE [LARGE SCALE GENOMIC DNA]</scope>
    <source>
        <strain evidence="2">RD 26</strain>
    </source>
</reference>
<dbReference type="Proteomes" id="UP000198932">
    <property type="component" value="Unassembled WGS sequence"/>
</dbReference>
<dbReference type="OrthoDB" id="328372at2157"/>
<dbReference type="EMBL" id="FOYN01000005">
    <property type="protein sequence ID" value="SFR59558.1"/>
    <property type="molecule type" value="Genomic_DNA"/>
</dbReference>
<dbReference type="AlphaFoldDB" id="A0A1I6HYR8"/>
<name>A0A1I6HYR8_HALSD</name>
<proteinExistence type="predicted"/>
<keyword evidence="2" id="KW-1185">Reference proteome</keyword>
<protein>
    <submittedName>
        <fullName evidence="1">Uncharacterized protein</fullName>
    </submittedName>
</protein>
<gene>
    <name evidence="1" type="ORF">SAMN04487937_2983</name>
</gene>
<sequence length="189" mass="20735">MLGLQKQAMKRMMSNPAENEQIRAYAGILAGLERDQREQMRQHAENLGVDPDEVGLAEPPDPEERVAELADAVGAHVVGDAWGLYVDHLAPDELENTDRAGEFAGVDADGWNAQIEEWAATFRDRAGNAVADRSDRDLADVHVRETFGVGLDTFESEVVEFEPGRVFQEVVAGPIETHTDALAALDREV</sequence>
<dbReference type="RefSeq" id="WP_092924121.1">
    <property type="nucleotide sequence ID" value="NZ_FOYN01000005.1"/>
</dbReference>
<accession>A0A1I6HYR8</accession>
<evidence type="ECO:0000313" key="1">
    <source>
        <dbReference type="EMBL" id="SFR59558.1"/>
    </source>
</evidence>
<organism evidence="1 2">
    <name type="scientific">Halorubrum sodomense</name>
    <dbReference type="NCBI Taxonomy" id="35743"/>
    <lineage>
        <taxon>Archaea</taxon>
        <taxon>Methanobacteriati</taxon>
        <taxon>Methanobacteriota</taxon>
        <taxon>Stenosarchaea group</taxon>
        <taxon>Halobacteria</taxon>
        <taxon>Halobacteriales</taxon>
        <taxon>Haloferacaceae</taxon>
        <taxon>Halorubrum</taxon>
    </lineage>
</organism>
<dbReference type="STRING" id="35743.SAMN04487937_2983"/>
<evidence type="ECO:0000313" key="2">
    <source>
        <dbReference type="Proteomes" id="UP000198932"/>
    </source>
</evidence>